<evidence type="ECO:0000259" key="1">
    <source>
        <dbReference type="PROSITE" id="PS50181"/>
    </source>
</evidence>
<sequence length="221" mass="25093">MLFNLPLECLVKIFGSLDYKTLFTCLCVNREWRELVVLILWSNPDLTHAKTIRTLLLKLNEDESAIIGPKNILPKDDPNLCFDYPNFVSTVSSYDLDNGINNWLKSIDKKRNNSSSILISMILMFLRTGSKLTNLVLDGITYYRSHKCDLKNLLSDALCQNNTLISLKLFSNEIGNAFSEALLQNNTLTYLDISDNQISDEAIINELKSAFDTKTVMDLIV</sequence>
<dbReference type="PROSITE" id="PS50181">
    <property type="entry name" value="FBOX"/>
    <property type="match status" value="1"/>
</dbReference>
<dbReference type="InterPro" id="IPR032675">
    <property type="entry name" value="LRR_dom_sf"/>
</dbReference>
<dbReference type="EMBL" id="WTPW01000314">
    <property type="protein sequence ID" value="KAF0524542.1"/>
    <property type="molecule type" value="Genomic_DNA"/>
</dbReference>
<dbReference type="SUPFAM" id="SSF52047">
    <property type="entry name" value="RNI-like"/>
    <property type="match status" value="1"/>
</dbReference>
<dbReference type="SUPFAM" id="SSF81383">
    <property type="entry name" value="F-box domain"/>
    <property type="match status" value="1"/>
</dbReference>
<dbReference type="InterPro" id="IPR036047">
    <property type="entry name" value="F-box-like_dom_sf"/>
</dbReference>
<gene>
    <name evidence="2" type="ORF">F8M41_015156</name>
</gene>
<dbReference type="Gene3D" id="3.80.10.10">
    <property type="entry name" value="Ribonuclease Inhibitor"/>
    <property type="match status" value="1"/>
</dbReference>
<dbReference type="OrthoDB" id="2351154at2759"/>
<comment type="caution">
    <text evidence="2">The sequence shown here is derived from an EMBL/GenBank/DDBJ whole genome shotgun (WGS) entry which is preliminary data.</text>
</comment>
<dbReference type="Proteomes" id="UP000439903">
    <property type="component" value="Unassembled WGS sequence"/>
</dbReference>
<name>A0A8H4AQR3_GIGMA</name>
<dbReference type="InterPro" id="IPR001810">
    <property type="entry name" value="F-box_dom"/>
</dbReference>
<evidence type="ECO:0000313" key="3">
    <source>
        <dbReference type="Proteomes" id="UP000439903"/>
    </source>
</evidence>
<accession>A0A8H4AQR3</accession>
<reference evidence="2 3" key="1">
    <citation type="journal article" date="2019" name="Environ. Microbiol.">
        <title>At the nexus of three kingdoms: the genome of the mycorrhizal fungus Gigaspora margarita provides insights into plant, endobacterial and fungal interactions.</title>
        <authorList>
            <person name="Venice F."/>
            <person name="Ghignone S."/>
            <person name="Salvioli di Fossalunga A."/>
            <person name="Amselem J."/>
            <person name="Novero M."/>
            <person name="Xianan X."/>
            <person name="Sedzielewska Toro K."/>
            <person name="Morin E."/>
            <person name="Lipzen A."/>
            <person name="Grigoriev I.V."/>
            <person name="Henrissat B."/>
            <person name="Martin F.M."/>
            <person name="Bonfante P."/>
        </authorList>
    </citation>
    <scope>NUCLEOTIDE SEQUENCE [LARGE SCALE GENOMIC DNA]</scope>
    <source>
        <strain evidence="2 3">BEG34</strain>
    </source>
</reference>
<organism evidence="2 3">
    <name type="scientific">Gigaspora margarita</name>
    <dbReference type="NCBI Taxonomy" id="4874"/>
    <lineage>
        <taxon>Eukaryota</taxon>
        <taxon>Fungi</taxon>
        <taxon>Fungi incertae sedis</taxon>
        <taxon>Mucoromycota</taxon>
        <taxon>Glomeromycotina</taxon>
        <taxon>Glomeromycetes</taxon>
        <taxon>Diversisporales</taxon>
        <taxon>Gigasporaceae</taxon>
        <taxon>Gigaspora</taxon>
    </lineage>
</organism>
<dbReference type="InterPro" id="IPR001611">
    <property type="entry name" value="Leu-rich_rpt"/>
</dbReference>
<dbReference type="PROSITE" id="PS51450">
    <property type="entry name" value="LRR"/>
    <property type="match status" value="1"/>
</dbReference>
<dbReference type="CDD" id="cd09917">
    <property type="entry name" value="F-box_SF"/>
    <property type="match status" value="1"/>
</dbReference>
<feature type="domain" description="F-box" evidence="1">
    <location>
        <begin position="1"/>
        <end position="36"/>
    </location>
</feature>
<dbReference type="Pfam" id="PF12937">
    <property type="entry name" value="F-box-like"/>
    <property type="match status" value="1"/>
</dbReference>
<protein>
    <recommendedName>
        <fullName evidence="1">F-box domain-containing protein</fullName>
    </recommendedName>
</protein>
<dbReference type="Pfam" id="PF13516">
    <property type="entry name" value="LRR_6"/>
    <property type="match status" value="2"/>
</dbReference>
<proteinExistence type="predicted"/>
<dbReference type="AlphaFoldDB" id="A0A8H4AQR3"/>
<dbReference type="Gene3D" id="1.20.1280.50">
    <property type="match status" value="1"/>
</dbReference>
<keyword evidence="3" id="KW-1185">Reference proteome</keyword>
<evidence type="ECO:0000313" key="2">
    <source>
        <dbReference type="EMBL" id="KAF0524542.1"/>
    </source>
</evidence>